<accession>A0A0E9TDG8</accession>
<reference evidence="1" key="2">
    <citation type="journal article" date="2015" name="Fish Shellfish Immunol.">
        <title>Early steps in the European eel (Anguilla anguilla)-Vibrio vulnificus interaction in the gills: Role of the RtxA13 toxin.</title>
        <authorList>
            <person name="Callol A."/>
            <person name="Pajuelo D."/>
            <person name="Ebbesson L."/>
            <person name="Teles M."/>
            <person name="MacKenzie S."/>
            <person name="Amaro C."/>
        </authorList>
    </citation>
    <scope>NUCLEOTIDE SEQUENCE</scope>
</reference>
<reference evidence="1" key="1">
    <citation type="submission" date="2014-11" db="EMBL/GenBank/DDBJ databases">
        <authorList>
            <person name="Amaro Gonzalez C."/>
        </authorList>
    </citation>
    <scope>NUCLEOTIDE SEQUENCE</scope>
</reference>
<protein>
    <submittedName>
        <fullName evidence="1">Uncharacterized protein</fullName>
    </submittedName>
</protein>
<sequence length="32" mass="3756">MPSFRLKHVFIPVNSVQEFSDTCRSCVNARMR</sequence>
<dbReference type="EMBL" id="GBXM01057819">
    <property type="protein sequence ID" value="JAH50758.1"/>
    <property type="molecule type" value="Transcribed_RNA"/>
</dbReference>
<name>A0A0E9TDG8_ANGAN</name>
<dbReference type="AlphaFoldDB" id="A0A0E9TDG8"/>
<evidence type="ECO:0000313" key="1">
    <source>
        <dbReference type="EMBL" id="JAH50758.1"/>
    </source>
</evidence>
<organism evidence="1">
    <name type="scientific">Anguilla anguilla</name>
    <name type="common">European freshwater eel</name>
    <name type="synonym">Muraena anguilla</name>
    <dbReference type="NCBI Taxonomy" id="7936"/>
    <lineage>
        <taxon>Eukaryota</taxon>
        <taxon>Metazoa</taxon>
        <taxon>Chordata</taxon>
        <taxon>Craniata</taxon>
        <taxon>Vertebrata</taxon>
        <taxon>Euteleostomi</taxon>
        <taxon>Actinopterygii</taxon>
        <taxon>Neopterygii</taxon>
        <taxon>Teleostei</taxon>
        <taxon>Anguilliformes</taxon>
        <taxon>Anguillidae</taxon>
        <taxon>Anguilla</taxon>
    </lineage>
</organism>
<proteinExistence type="predicted"/>